<gene>
    <name evidence="1" type="ORF">METZ01_LOCUS74106</name>
</gene>
<proteinExistence type="predicted"/>
<dbReference type="AlphaFoldDB" id="A0A381TZ48"/>
<sequence length="322" mass="37246">MLRILSLRSVRLFTLLLTILPISLSAQDSNVLYSVEEIERKLVYDDFEIFRFRDLRFVGDIGKRVILKYADNKDLQIKWRRALKGGHEFNNAPRFEVAAYELQKLFLDENEYPVPPTVCRAFSMEEYLKIEKDAIPTFKKPEVVLVMMQYWLNEVTVGGEVYDKEKFKNDPVYAKHFANANILTHLIKHADSNEGNLLTSTDPENPRVFTVDNGVTFSSQESNRGTKWRYIIVKRLPKKTIEGLRGITSEKLHKALGVIAEIDIKDGNIRSVDPTENINAKRGVRRNDNVIQLGLSKREINSVEKRIKALLKQVDKGRYELF</sequence>
<organism evidence="1">
    <name type="scientific">marine metagenome</name>
    <dbReference type="NCBI Taxonomy" id="408172"/>
    <lineage>
        <taxon>unclassified sequences</taxon>
        <taxon>metagenomes</taxon>
        <taxon>ecological metagenomes</taxon>
    </lineage>
</organism>
<accession>A0A381TZ48</accession>
<protein>
    <submittedName>
        <fullName evidence="1">Uncharacterized protein</fullName>
    </submittedName>
</protein>
<name>A0A381TZ48_9ZZZZ</name>
<evidence type="ECO:0000313" key="1">
    <source>
        <dbReference type="EMBL" id="SVA21252.1"/>
    </source>
</evidence>
<reference evidence="1" key="1">
    <citation type="submission" date="2018-05" db="EMBL/GenBank/DDBJ databases">
        <authorList>
            <person name="Lanie J.A."/>
            <person name="Ng W.-L."/>
            <person name="Kazmierczak K.M."/>
            <person name="Andrzejewski T.M."/>
            <person name="Davidsen T.M."/>
            <person name="Wayne K.J."/>
            <person name="Tettelin H."/>
            <person name="Glass J.I."/>
            <person name="Rusch D."/>
            <person name="Podicherti R."/>
            <person name="Tsui H.-C.T."/>
            <person name="Winkler M.E."/>
        </authorList>
    </citation>
    <scope>NUCLEOTIDE SEQUENCE</scope>
</reference>
<dbReference type="EMBL" id="UINC01005426">
    <property type="protein sequence ID" value="SVA21252.1"/>
    <property type="molecule type" value="Genomic_DNA"/>
</dbReference>